<accession>A0A2T4YRM9</accession>
<dbReference type="Proteomes" id="UP000240996">
    <property type="component" value="Unassembled WGS sequence"/>
</dbReference>
<reference evidence="1 2" key="1">
    <citation type="submission" date="2018-04" db="EMBL/GenBank/DDBJ databases">
        <title>Genomic Encyclopedia of Type Strains, Phase III (KMG-III): the genomes of soil and plant-associated and newly described type strains.</title>
        <authorList>
            <person name="Whitman W."/>
        </authorList>
    </citation>
    <scope>NUCLEOTIDE SEQUENCE [LARGE SCALE GENOMIC DNA]</scope>
    <source>
        <strain evidence="1 2">NW12</strain>
    </source>
</reference>
<dbReference type="RefSeq" id="WP_052149343.1">
    <property type="nucleotide sequence ID" value="NZ_CP098762.1"/>
</dbReference>
<protein>
    <submittedName>
        <fullName evidence="1">Uncharacterized protein</fullName>
    </submittedName>
</protein>
<keyword evidence="2" id="KW-1185">Reference proteome</keyword>
<gene>
    <name evidence="1" type="ORF">C8J24_2390</name>
</gene>
<dbReference type="AlphaFoldDB" id="A0A2T4YRM9"/>
<dbReference type="EMBL" id="PZZN01000002">
    <property type="protein sequence ID" value="PTM46150.1"/>
    <property type="molecule type" value="Genomic_DNA"/>
</dbReference>
<proteinExistence type="predicted"/>
<evidence type="ECO:0000313" key="2">
    <source>
        <dbReference type="Proteomes" id="UP000240996"/>
    </source>
</evidence>
<evidence type="ECO:0000313" key="1">
    <source>
        <dbReference type="EMBL" id="PTM46150.1"/>
    </source>
</evidence>
<name>A0A2T4YRM9_9SPHN</name>
<dbReference type="GeneID" id="93690414"/>
<sequence length="90" mass="9504">MTSAKVAAAEIEAALARQRVMMTIGQLQDRLNPRRLALNASRDVADVGTAALNASVETVRRNPGPAAGAAAVAGLFLARHRIVGLFRRGR</sequence>
<organism evidence="1 2">
    <name type="scientific">Sphingomonas aerolata</name>
    <dbReference type="NCBI Taxonomy" id="185951"/>
    <lineage>
        <taxon>Bacteria</taxon>
        <taxon>Pseudomonadati</taxon>
        <taxon>Pseudomonadota</taxon>
        <taxon>Alphaproteobacteria</taxon>
        <taxon>Sphingomonadales</taxon>
        <taxon>Sphingomonadaceae</taxon>
        <taxon>Sphingomonas</taxon>
    </lineage>
</organism>
<comment type="caution">
    <text evidence="1">The sequence shown here is derived from an EMBL/GenBank/DDBJ whole genome shotgun (WGS) entry which is preliminary data.</text>
</comment>